<organism evidence="1 2">
    <name type="scientific">Panagrolaimus sp. JU765</name>
    <dbReference type="NCBI Taxonomy" id="591449"/>
    <lineage>
        <taxon>Eukaryota</taxon>
        <taxon>Metazoa</taxon>
        <taxon>Ecdysozoa</taxon>
        <taxon>Nematoda</taxon>
        <taxon>Chromadorea</taxon>
        <taxon>Rhabditida</taxon>
        <taxon>Tylenchina</taxon>
        <taxon>Panagrolaimomorpha</taxon>
        <taxon>Panagrolaimoidea</taxon>
        <taxon>Panagrolaimidae</taxon>
        <taxon>Panagrolaimus</taxon>
    </lineage>
</organism>
<proteinExistence type="predicted"/>
<dbReference type="Proteomes" id="UP000887576">
    <property type="component" value="Unplaced"/>
</dbReference>
<evidence type="ECO:0000313" key="1">
    <source>
        <dbReference type="Proteomes" id="UP000887576"/>
    </source>
</evidence>
<name>A0AC34QDQ6_9BILA</name>
<reference evidence="2" key="1">
    <citation type="submission" date="2022-11" db="UniProtKB">
        <authorList>
            <consortium name="WormBaseParasite"/>
        </authorList>
    </citation>
    <scope>IDENTIFICATION</scope>
</reference>
<accession>A0AC34QDQ6</accession>
<dbReference type="WBParaSite" id="JU765_v2.g15505.t1">
    <property type="protein sequence ID" value="JU765_v2.g15505.t1"/>
    <property type="gene ID" value="JU765_v2.g15505"/>
</dbReference>
<sequence length="251" mass="27727">MMSTQWPYLKLLHPSITESTYGLMNGIAALGNIGASLLAGWASNKLSNTKQALLLGKILALFSAICYMFIEIWVSLVIVLFFLFNIIEMTALGFCSVYRTHIAMNSKDSERSKAFGITSFAGSIAFVIGPLLQLIFTSFGYPGIHLFFGIHWNLYTAPNFLAFCMSIVGIILIIFWFDGRMHVKKRTSGESTPTVETEISLSDLMDVASNKSDSTVNLAKKANNFNYDVIAVIVMIIMKFASELNIQGVVT</sequence>
<evidence type="ECO:0000313" key="2">
    <source>
        <dbReference type="WBParaSite" id="JU765_v2.g15505.t1"/>
    </source>
</evidence>
<protein>
    <submittedName>
        <fullName evidence="2">Uncharacterized protein</fullName>
    </submittedName>
</protein>